<reference evidence="1 2" key="3">
    <citation type="submission" date="2019-11" db="EMBL/GenBank/DDBJ databases">
        <title>A de novo genome assembly of a pear dwarfing rootstock.</title>
        <authorList>
            <person name="Wang F."/>
            <person name="Wang J."/>
            <person name="Li S."/>
            <person name="Zhang Y."/>
            <person name="Fang M."/>
            <person name="Ma L."/>
            <person name="Zhao Y."/>
            <person name="Jiang S."/>
        </authorList>
    </citation>
    <scope>NUCLEOTIDE SEQUENCE [LARGE SCALE GENOMIC DNA]</scope>
    <source>
        <strain evidence="1">S2</strain>
        <tissue evidence="1">Leaf</tissue>
    </source>
</reference>
<name>A0A5N5FYM5_9ROSA</name>
<accession>A0A5N5FYM5</accession>
<evidence type="ECO:0000313" key="1">
    <source>
        <dbReference type="EMBL" id="KAB2608196.1"/>
    </source>
</evidence>
<dbReference type="Proteomes" id="UP000327157">
    <property type="component" value="Chromosome 14"/>
</dbReference>
<reference evidence="1 2" key="1">
    <citation type="submission" date="2019-09" db="EMBL/GenBank/DDBJ databases">
        <authorList>
            <person name="Ou C."/>
        </authorList>
    </citation>
    <scope>NUCLEOTIDE SEQUENCE [LARGE SCALE GENOMIC DNA]</scope>
    <source>
        <strain evidence="1">S2</strain>
        <tissue evidence="1">Leaf</tissue>
    </source>
</reference>
<reference evidence="2" key="2">
    <citation type="submission" date="2019-10" db="EMBL/GenBank/DDBJ databases">
        <title>A de novo genome assembly of a pear dwarfing rootstock.</title>
        <authorList>
            <person name="Wang F."/>
            <person name="Wang J."/>
            <person name="Li S."/>
            <person name="Zhang Y."/>
            <person name="Fang M."/>
            <person name="Ma L."/>
            <person name="Zhao Y."/>
            <person name="Jiang S."/>
        </authorList>
    </citation>
    <scope>NUCLEOTIDE SEQUENCE [LARGE SCALE GENOMIC DNA]</scope>
</reference>
<organism evidence="1 2">
    <name type="scientific">Pyrus ussuriensis x Pyrus communis</name>
    <dbReference type="NCBI Taxonomy" id="2448454"/>
    <lineage>
        <taxon>Eukaryota</taxon>
        <taxon>Viridiplantae</taxon>
        <taxon>Streptophyta</taxon>
        <taxon>Embryophyta</taxon>
        <taxon>Tracheophyta</taxon>
        <taxon>Spermatophyta</taxon>
        <taxon>Magnoliopsida</taxon>
        <taxon>eudicotyledons</taxon>
        <taxon>Gunneridae</taxon>
        <taxon>Pentapetalae</taxon>
        <taxon>rosids</taxon>
        <taxon>fabids</taxon>
        <taxon>Rosales</taxon>
        <taxon>Rosaceae</taxon>
        <taxon>Amygdaloideae</taxon>
        <taxon>Maleae</taxon>
        <taxon>Pyrus</taxon>
    </lineage>
</organism>
<keyword evidence="2" id="KW-1185">Reference proteome</keyword>
<dbReference type="AlphaFoldDB" id="A0A5N5FYM5"/>
<sequence>MSSWESKDVDLRSTLSSLYSVRDCKPQVMSKKMSKRCTSQIMTRKKSMCGIEDTHSSTTLLSVERLRVCRSQMNYINFQSVYLKRKLMSYTVNSLTNHGKKLNITKEAEEILASGALDQKSIRYFSQNNKPPCIWSDPPQIDPAGMRLIPYTSVQTEEFLNETNQTIRESDIINFESNFFQDVPEDDELPVNFEIPGPIPDLVDLYNFDLPEEAISSTTERQSSPKPKVLTSKIDEEVISSPVDFEIPGPIPDLVDLYKAPPETQGLDILPSKRRRVH</sequence>
<evidence type="ECO:0000313" key="2">
    <source>
        <dbReference type="Proteomes" id="UP000327157"/>
    </source>
</evidence>
<comment type="caution">
    <text evidence="1">The sequence shown here is derived from an EMBL/GenBank/DDBJ whole genome shotgun (WGS) entry which is preliminary data.</text>
</comment>
<proteinExistence type="predicted"/>
<protein>
    <submittedName>
        <fullName evidence="1">Uncharacterized protein</fullName>
    </submittedName>
</protein>
<gene>
    <name evidence="1" type="ORF">D8674_011364</name>
</gene>
<dbReference type="EMBL" id="SMOL01000553">
    <property type="protein sequence ID" value="KAB2608196.1"/>
    <property type="molecule type" value="Genomic_DNA"/>
</dbReference>